<dbReference type="GO" id="GO:0006813">
    <property type="term" value="P:potassium ion transport"/>
    <property type="evidence" value="ECO:0007669"/>
    <property type="project" value="InterPro"/>
</dbReference>
<dbReference type="PANTHER" id="PTHR43833:SF11">
    <property type="entry name" value="VOLTAGE-GATED POTASSIUM CHANNEL KCH"/>
    <property type="match status" value="1"/>
</dbReference>
<evidence type="ECO:0000256" key="1">
    <source>
        <dbReference type="SAM" id="MobiDB-lite"/>
    </source>
</evidence>
<dbReference type="InterPro" id="IPR050721">
    <property type="entry name" value="Trk_Ktr_HKT_K-transport"/>
</dbReference>
<feature type="transmembrane region" description="Helical" evidence="2">
    <location>
        <begin position="351"/>
        <end position="374"/>
    </location>
</feature>
<dbReference type="GO" id="GO:0008324">
    <property type="term" value="F:monoatomic cation transmembrane transporter activity"/>
    <property type="evidence" value="ECO:0007669"/>
    <property type="project" value="InterPro"/>
</dbReference>
<keyword evidence="5" id="KW-1185">Reference proteome</keyword>
<dbReference type="Pfam" id="PF02254">
    <property type="entry name" value="TrkA_N"/>
    <property type="match status" value="2"/>
</dbReference>
<dbReference type="SUPFAM" id="SSF51735">
    <property type="entry name" value="NAD(P)-binding Rossmann-fold domains"/>
    <property type="match status" value="2"/>
</dbReference>
<feature type="domain" description="RCK C-terminal" evidence="3">
    <location>
        <begin position="529"/>
        <end position="612"/>
    </location>
</feature>
<accession>U7QFH5</accession>
<feature type="transmembrane region" description="Helical" evidence="2">
    <location>
        <begin position="149"/>
        <end position="169"/>
    </location>
</feature>
<dbReference type="Proteomes" id="UP000017127">
    <property type="component" value="Unassembled WGS sequence"/>
</dbReference>
<sequence length="685" mass="76344">MSTPEYKSQERPQNQQDNSYQPLSDQFLVCGLGGMGQHCVAALKAYGVRVSAIELVHSEQWEISNFPNLLEHLIIGDCRDSTLLNQANIQQFRCVLIVTSNERINAETALIIRKLSPHSRLVVRSSKENLNQLLSKLLGNLVAYEPTQLPAFAFALAALGTEVLGFFNLEGYRIQIIQRQLSPSDSWCNRSSLQDLNSRSRRLICHLPKGSSQPLKVHAWEPNIQPSAGDTIIYVEVVEQSFSRFSQTTTPTTTPSFRHTLRDLFRHLRWQSLQQQIIQYWQQSEQQPLRRVALFCGVLVFVLSIIGTLLFRYYYPQTTYLSAFYGVAILLLGGYADIFGKFEPITDIPGWLQLFALGLTLAGTALVGVLYALLTQALLSARFQLTRKRPPIPQSNHLIIIGLGRVGQRIAVFLQEFKQAIVGVTENAQFDLTLLPSIPLIISNYADALNKVNLSTARSVVIVTDDEILNLEIGLMVHNINPHCHVVIRTMEQSLSDSLTQLLPHTQALCAYEVAAEAFAGAAFGENILNLFRLGNDTILVTEYQIEAGDTLNGLLLSEVAYGYGVVPILHQSRDKLPRFIPSDDILLSDGDRMVVLATTEGLRAVEQGINVVPKTTKVHIKKARTSDAAFEGANVIVRISGCKLSLARNLMNHLPATLPIPLYKQQAHRLVQELIKSQVFAHIL</sequence>
<dbReference type="InterPro" id="IPR036291">
    <property type="entry name" value="NAD(P)-bd_dom_sf"/>
</dbReference>
<evidence type="ECO:0000313" key="4">
    <source>
        <dbReference type="EMBL" id="ERT05835.1"/>
    </source>
</evidence>
<dbReference type="PANTHER" id="PTHR43833">
    <property type="entry name" value="POTASSIUM CHANNEL PROTEIN 2-RELATED-RELATED"/>
    <property type="match status" value="1"/>
</dbReference>
<keyword evidence="2" id="KW-0472">Membrane</keyword>
<evidence type="ECO:0000313" key="5">
    <source>
        <dbReference type="Proteomes" id="UP000017127"/>
    </source>
</evidence>
<comment type="caution">
    <text evidence="4">The sequence shown here is derived from an EMBL/GenBank/DDBJ whole genome shotgun (WGS) entry which is preliminary data.</text>
</comment>
<feature type="transmembrane region" description="Helical" evidence="2">
    <location>
        <begin position="292"/>
        <end position="314"/>
    </location>
</feature>
<dbReference type="OrthoDB" id="473812at2"/>
<keyword evidence="2" id="KW-1133">Transmembrane helix</keyword>
<dbReference type="Gene3D" id="3.40.50.720">
    <property type="entry name" value="NAD(P)-binding Rossmann-like Domain"/>
    <property type="match status" value="2"/>
</dbReference>
<dbReference type="PATRIC" id="fig|1348334.3.peg.4095"/>
<dbReference type="EMBL" id="AUZM01000048">
    <property type="protein sequence ID" value="ERT05835.1"/>
    <property type="molecule type" value="Genomic_DNA"/>
</dbReference>
<organism evidence="4 5">
    <name type="scientific">Lyngbya aestuarii BL J</name>
    <dbReference type="NCBI Taxonomy" id="1348334"/>
    <lineage>
        <taxon>Bacteria</taxon>
        <taxon>Bacillati</taxon>
        <taxon>Cyanobacteriota</taxon>
        <taxon>Cyanophyceae</taxon>
        <taxon>Oscillatoriophycideae</taxon>
        <taxon>Oscillatoriales</taxon>
        <taxon>Microcoleaceae</taxon>
        <taxon>Lyngbya</taxon>
    </lineage>
</organism>
<dbReference type="AlphaFoldDB" id="U7QFH5"/>
<proteinExistence type="predicted"/>
<gene>
    <name evidence="4" type="ORF">M595_4236</name>
</gene>
<dbReference type="InterPro" id="IPR006037">
    <property type="entry name" value="RCK_C"/>
</dbReference>
<dbReference type="InterPro" id="IPR003148">
    <property type="entry name" value="RCK_N"/>
</dbReference>
<dbReference type="PROSITE" id="PS51202">
    <property type="entry name" value="RCK_C"/>
    <property type="match status" value="1"/>
</dbReference>
<name>U7QFH5_9CYAN</name>
<evidence type="ECO:0000256" key="2">
    <source>
        <dbReference type="SAM" id="Phobius"/>
    </source>
</evidence>
<dbReference type="RefSeq" id="WP_023067951.1">
    <property type="nucleotide sequence ID" value="NZ_AUZM01000048.1"/>
</dbReference>
<feature type="region of interest" description="Disordered" evidence="1">
    <location>
        <begin position="1"/>
        <end position="20"/>
    </location>
</feature>
<reference evidence="4 5" key="1">
    <citation type="journal article" date="2013" name="Front. Microbiol.">
        <title>Comparative genomic analyses of the cyanobacterium, Lyngbya aestuarii BL J, a powerful hydrogen producer.</title>
        <authorList>
            <person name="Kothari A."/>
            <person name="Vaughn M."/>
            <person name="Garcia-Pichel F."/>
        </authorList>
    </citation>
    <scope>NUCLEOTIDE SEQUENCE [LARGE SCALE GENOMIC DNA]</scope>
    <source>
        <strain evidence="4 5">BL J</strain>
    </source>
</reference>
<protein>
    <submittedName>
        <fullName evidence="4">NAD(P)-binding family protein</fullName>
    </submittedName>
</protein>
<feature type="transmembrane region" description="Helical" evidence="2">
    <location>
        <begin position="320"/>
        <end position="339"/>
    </location>
</feature>
<evidence type="ECO:0000259" key="3">
    <source>
        <dbReference type="PROSITE" id="PS51202"/>
    </source>
</evidence>
<keyword evidence="2" id="KW-0812">Transmembrane</keyword>